<dbReference type="Pfam" id="PF01040">
    <property type="entry name" value="UbiA"/>
    <property type="match status" value="1"/>
</dbReference>
<evidence type="ECO:0000256" key="2">
    <source>
        <dbReference type="ARBA" id="ARBA00022475"/>
    </source>
</evidence>
<name>A0ABU1TNX8_9FLAO</name>
<protein>
    <submittedName>
        <fullName evidence="7">4-hydroxybenzoate polyprenyltransferase</fullName>
    </submittedName>
</protein>
<gene>
    <name evidence="7" type="ORF">J2X31_001679</name>
</gene>
<keyword evidence="3 6" id="KW-0812">Transmembrane</keyword>
<evidence type="ECO:0000256" key="1">
    <source>
        <dbReference type="ARBA" id="ARBA00004141"/>
    </source>
</evidence>
<feature type="transmembrane region" description="Helical" evidence="6">
    <location>
        <begin position="12"/>
        <end position="30"/>
    </location>
</feature>
<keyword evidence="5 6" id="KW-0472">Membrane</keyword>
<organism evidence="7 8">
    <name type="scientific">Flavobacterium arsenatis</name>
    <dbReference type="NCBI Taxonomy" id="1484332"/>
    <lineage>
        <taxon>Bacteria</taxon>
        <taxon>Pseudomonadati</taxon>
        <taxon>Bacteroidota</taxon>
        <taxon>Flavobacteriia</taxon>
        <taxon>Flavobacteriales</taxon>
        <taxon>Flavobacteriaceae</taxon>
        <taxon>Flavobacterium</taxon>
    </lineage>
</organism>
<evidence type="ECO:0000256" key="5">
    <source>
        <dbReference type="ARBA" id="ARBA00023136"/>
    </source>
</evidence>
<feature type="transmembrane region" description="Helical" evidence="6">
    <location>
        <begin position="268"/>
        <end position="286"/>
    </location>
</feature>
<evidence type="ECO:0000256" key="6">
    <source>
        <dbReference type="SAM" id="Phobius"/>
    </source>
</evidence>
<dbReference type="Proteomes" id="UP001255185">
    <property type="component" value="Unassembled WGS sequence"/>
</dbReference>
<feature type="transmembrane region" description="Helical" evidence="6">
    <location>
        <begin position="232"/>
        <end position="248"/>
    </location>
</feature>
<feature type="transmembrane region" description="Helical" evidence="6">
    <location>
        <begin position="155"/>
        <end position="173"/>
    </location>
</feature>
<feature type="transmembrane region" description="Helical" evidence="6">
    <location>
        <begin position="128"/>
        <end position="149"/>
    </location>
</feature>
<dbReference type="EMBL" id="JAVDVI010000006">
    <property type="protein sequence ID" value="MDR6967667.1"/>
    <property type="molecule type" value="Genomic_DNA"/>
</dbReference>
<dbReference type="Gene3D" id="1.10.357.140">
    <property type="entry name" value="UbiA prenyltransferase"/>
    <property type="match status" value="1"/>
</dbReference>
<dbReference type="InterPro" id="IPR044878">
    <property type="entry name" value="UbiA_sf"/>
</dbReference>
<feature type="transmembrane region" description="Helical" evidence="6">
    <location>
        <begin position="36"/>
        <end position="55"/>
    </location>
</feature>
<dbReference type="RefSeq" id="WP_310025902.1">
    <property type="nucleotide sequence ID" value="NZ_JAVDVI010000006.1"/>
</dbReference>
<keyword evidence="8" id="KW-1185">Reference proteome</keyword>
<evidence type="ECO:0000313" key="7">
    <source>
        <dbReference type="EMBL" id="MDR6967667.1"/>
    </source>
</evidence>
<evidence type="ECO:0000256" key="3">
    <source>
        <dbReference type="ARBA" id="ARBA00022692"/>
    </source>
</evidence>
<keyword evidence="4 6" id="KW-1133">Transmembrane helix</keyword>
<dbReference type="InterPro" id="IPR000537">
    <property type="entry name" value="UbiA_prenyltransferase"/>
</dbReference>
<reference evidence="7 8" key="1">
    <citation type="submission" date="2023-07" db="EMBL/GenBank/DDBJ databases">
        <title>Sorghum-associated microbial communities from plants grown in Nebraska, USA.</title>
        <authorList>
            <person name="Schachtman D."/>
        </authorList>
    </citation>
    <scope>NUCLEOTIDE SEQUENCE [LARGE SCALE GENOMIC DNA]</scope>
    <source>
        <strain evidence="7 8">3773</strain>
    </source>
</reference>
<dbReference type="NCBIfam" id="NF008977">
    <property type="entry name" value="PRK12324.1-2"/>
    <property type="match status" value="1"/>
</dbReference>
<evidence type="ECO:0000256" key="4">
    <source>
        <dbReference type="ARBA" id="ARBA00022989"/>
    </source>
</evidence>
<evidence type="ECO:0000313" key="8">
    <source>
        <dbReference type="Proteomes" id="UP001255185"/>
    </source>
</evidence>
<comment type="caution">
    <text evidence="7">The sequence shown here is derived from an EMBL/GenBank/DDBJ whole genome shotgun (WGS) entry which is preliminary data.</text>
</comment>
<feature type="transmembrane region" description="Helical" evidence="6">
    <location>
        <begin position="194"/>
        <end position="220"/>
    </location>
</feature>
<sequence length="289" mass="33509">MKKYLKLIRVEQYIKNAFVFAPLFFGKAFLNPSQLLSTLIAFTLFCFAASSIYILNDYFDIEEDKLHPEKRNRPLASGTISIRNAFILMVIFSVGTLITSYYFSFYLFLILSFYIFQNFLYSRWLKHIAILDVNIIAIGFVLRILSGAIVTEIKLSIWILLITYIFALFIGFAKRRSDVILAQNGQKVRKNIDGYNLVFIDITLGVLSSVLIVSYIFYCISPEVQKNYHSELLYLSILFVINGILRYLKLALVNQSTYSPTLIVLKDFFLQIIILCWILLMSYLLYVNP</sequence>
<proteinExistence type="predicted"/>
<comment type="subcellular location">
    <subcellularLocation>
        <location evidence="1">Membrane</location>
        <topology evidence="1">Multi-pass membrane protein</topology>
    </subcellularLocation>
</comment>
<accession>A0ABU1TNX8</accession>
<keyword evidence="2" id="KW-1003">Cell membrane</keyword>
<dbReference type="CDD" id="cd13963">
    <property type="entry name" value="PT_UbiA_2"/>
    <property type="match status" value="1"/>
</dbReference>